<accession>T1AE46</accession>
<dbReference type="EMBL" id="AUZY01005476">
    <property type="protein sequence ID" value="EQD58891.1"/>
    <property type="molecule type" value="Genomic_DNA"/>
</dbReference>
<dbReference type="Gene3D" id="2.40.420.20">
    <property type="match status" value="1"/>
</dbReference>
<gene>
    <name evidence="4" type="ORF">B1B_08402</name>
</gene>
<organism evidence="4">
    <name type="scientific">mine drainage metagenome</name>
    <dbReference type="NCBI Taxonomy" id="410659"/>
    <lineage>
        <taxon>unclassified sequences</taxon>
        <taxon>metagenomes</taxon>
        <taxon>ecological metagenomes</taxon>
    </lineage>
</organism>
<dbReference type="Gene3D" id="2.40.30.170">
    <property type="match status" value="1"/>
</dbReference>
<feature type="non-terminal residue" evidence="4">
    <location>
        <position position="1"/>
    </location>
</feature>
<feature type="domain" description="Multidrug resistance protein MdtA-like C-terminal permuted SH3" evidence="3">
    <location>
        <begin position="101"/>
        <end position="160"/>
    </location>
</feature>
<keyword evidence="2" id="KW-0175">Coiled coil</keyword>
<comment type="subcellular location">
    <subcellularLocation>
        <location evidence="1">Cell envelope</location>
    </subcellularLocation>
</comment>
<evidence type="ECO:0000259" key="3">
    <source>
        <dbReference type="Pfam" id="PF25967"/>
    </source>
</evidence>
<feature type="non-terminal residue" evidence="4">
    <location>
        <position position="164"/>
    </location>
</feature>
<proteinExistence type="predicted"/>
<sequence>SARAATNPTDIVVESLSAFEVTASVSAAQIGAVHVGQAALLTPAGQARPLPGKVSVITPLATIVQGVAAFPVVVTVTGNPPGLFAGAGAEVAIVVQRVSHVLTVPASSVHGSGSRGTFVLVVKNGREVKQTVKLGATDALLAQVTAGLGLGAQVVLAQINKPLP</sequence>
<reference evidence="4" key="1">
    <citation type="submission" date="2013-08" db="EMBL/GenBank/DDBJ databases">
        <authorList>
            <person name="Mendez C."/>
            <person name="Richter M."/>
            <person name="Ferrer M."/>
            <person name="Sanchez J."/>
        </authorList>
    </citation>
    <scope>NUCLEOTIDE SEQUENCE</scope>
</reference>
<dbReference type="AlphaFoldDB" id="T1AE46"/>
<dbReference type="InterPro" id="IPR050465">
    <property type="entry name" value="UPF0194_transport"/>
</dbReference>
<reference evidence="4" key="2">
    <citation type="journal article" date="2014" name="ISME J.">
        <title>Microbial stratification in low pH oxic and suboxic macroscopic growths along an acid mine drainage.</title>
        <authorList>
            <person name="Mendez-Garcia C."/>
            <person name="Mesa V."/>
            <person name="Sprenger R.R."/>
            <person name="Richter M."/>
            <person name="Diez M.S."/>
            <person name="Solano J."/>
            <person name="Bargiela R."/>
            <person name="Golyshina O.V."/>
            <person name="Manteca A."/>
            <person name="Ramos J.L."/>
            <person name="Gallego J.R."/>
            <person name="Llorente I."/>
            <person name="Martins Dos Santos V.A."/>
            <person name="Jensen O.N."/>
            <person name="Pelaez A.I."/>
            <person name="Sanchez J."/>
            <person name="Ferrer M."/>
        </authorList>
    </citation>
    <scope>NUCLEOTIDE SEQUENCE</scope>
</reference>
<evidence type="ECO:0000256" key="1">
    <source>
        <dbReference type="ARBA" id="ARBA00004196"/>
    </source>
</evidence>
<dbReference type="Pfam" id="PF25967">
    <property type="entry name" value="RND-MFP_C"/>
    <property type="match status" value="1"/>
</dbReference>
<dbReference type="GO" id="GO:0030313">
    <property type="term" value="C:cell envelope"/>
    <property type="evidence" value="ECO:0007669"/>
    <property type="project" value="UniProtKB-SubCell"/>
</dbReference>
<dbReference type="InterPro" id="IPR058627">
    <property type="entry name" value="MdtA-like_C"/>
</dbReference>
<protein>
    <submittedName>
        <fullName evidence="4">Efflux transporter, RND family, MFP subunit</fullName>
    </submittedName>
</protein>
<dbReference type="PANTHER" id="PTHR32347">
    <property type="entry name" value="EFFLUX SYSTEM COMPONENT YKNX-RELATED"/>
    <property type="match status" value="1"/>
</dbReference>
<evidence type="ECO:0000256" key="2">
    <source>
        <dbReference type="ARBA" id="ARBA00023054"/>
    </source>
</evidence>
<comment type="caution">
    <text evidence="4">The sequence shown here is derived from an EMBL/GenBank/DDBJ whole genome shotgun (WGS) entry which is preliminary data.</text>
</comment>
<name>T1AE46_9ZZZZ</name>
<evidence type="ECO:0000313" key="4">
    <source>
        <dbReference type="EMBL" id="EQD58891.1"/>
    </source>
</evidence>